<feature type="compositionally biased region" description="Low complexity" evidence="13">
    <location>
        <begin position="383"/>
        <end position="392"/>
    </location>
</feature>
<evidence type="ECO:0000313" key="15">
    <source>
        <dbReference type="EMBL" id="KAH7347712.1"/>
    </source>
</evidence>
<evidence type="ECO:0000256" key="3">
    <source>
        <dbReference type="ARBA" id="ARBA00005760"/>
    </source>
</evidence>
<dbReference type="GO" id="GO:0070762">
    <property type="term" value="C:nuclear pore transmembrane ring"/>
    <property type="evidence" value="ECO:0007669"/>
    <property type="project" value="TreeGrafter"/>
</dbReference>
<feature type="transmembrane region" description="Helical" evidence="14">
    <location>
        <begin position="29"/>
        <end position="51"/>
    </location>
</feature>
<dbReference type="GO" id="GO:0051028">
    <property type="term" value="P:mRNA transport"/>
    <property type="evidence" value="ECO:0007669"/>
    <property type="project" value="UniProtKB-KW"/>
</dbReference>
<feature type="transmembrane region" description="Helical" evidence="14">
    <location>
        <begin position="97"/>
        <end position="122"/>
    </location>
</feature>
<dbReference type="PANTHER" id="PTHR13269:SF6">
    <property type="entry name" value="NUCLEOPORIN NDC1"/>
    <property type="match status" value="1"/>
</dbReference>
<dbReference type="Proteomes" id="UP000813385">
    <property type="component" value="Unassembled WGS sequence"/>
</dbReference>
<keyword evidence="4" id="KW-0813">Transport</keyword>
<dbReference type="AlphaFoldDB" id="A0A8K0TAP3"/>
<accession>A0A8K0TAP3</accession>
<evidence type="ECO:0000256" key="11">
    <source>
        <dbReference type="ARBA" id="ARBA00023136"/>
    </source>
</evidence>
<evidence type="ECO:0000256" key="7">
    <source>
        <dbReference type="ARBA" id="ARBA00022927"/>
    </source>
</evidence>
<evidence type="ECO:0000256" key="1">
    <source>
        <dbReference type="ARBA" id="ARBA00004232"/>
    </source>
</evidence>
<keyword evidence="9" id="KW-0811">Translocation</keyword>
<dbReference type="GO" id="GO:0106166">
    <property type="term" value="F:spindle pole body-nuclear membrane anchor activity"/>
    <property type="evidence" value="ECO:0007669"/>
    <property type="project" value="TreeGrafter"/>
</dbReference>
<keyword evidence="5 14" id="KW-0812">Transmembrane</keyword>
<dbReference type="InterPro" id="IPR019049">
    <property type="entry name" value="Nucleoporin_prot_Ndc1/Nup"/>
</dbReference>
<evidence type="ECO:0000256" key="10">
    <source>
        <dbReference type="ARBA" id="ARBA00023132"/>
    </source>
</evidence>
<dbReference type="GO" id="GO:0006999">
    <property type="term" value="P:nuclear pore organization"/>
    <property type="evidence" value="ECO:0007669"/>
    <property type="project" value="TreeGrafter"/>
</dbReference>
<protein>
    <submittedName>
        <fullName evidence="15">Nuclear envelope protein</fullName>
    </submittedName>
</protein>
<keyword evidence="7" id="KW-0653">Protein transport</keyword>
<evidence type="ECO:0000256" key="6">
    <source>
        <dbReference type="ARBA" id="ARBA00022816"/>
    </source>
</evidence>
<feature type="transmembrane region" description="Helical" evidence="14">
    <location>
        <begin position="57"/>
        <end position="76"/>
    </location>
</feature>
<keyword evidence="10" id="KW-0906">Nuclear pore complex</keyword>
<feature type="transmembrane region" description="Helical" evidence="14">
    <location>
        <begin position="266"/>
        <end position="287"/>
    </location>
</feature>
<evidence type="ECO:0000256" key="9">
    <source>
        <dbReference type="ARBA" id="ARBA00023010"/>
    </source>
</evidence>
<comment type="caution">
    <text evidence="15">The sequence shown here is derived from an EMBL/GenBank/DDBJ whole genome shotgun (WGS) entry which is preliminary data.</text>
</comment>
<dbReference type="GO" id="GO:0031965">
    <property type="term" value="C:nuclear membrane"/>
    <property type="evidence" value="ECO:0007669"/>
    <property type="project" value="UniProtKB-SubCell"/>
</dbReference>
<evidence type="ECO:0000256" key="4">
    <source>
        <dbReference type="ARBA" id="ARBA00022448"/>
    </source>
</evidence>
<gene>
    <name evidence="15" type="ORF">B0T11DRAFT_143770</name>
</gene>
<keyword evidence="11 14" id="KW-0472">Membrane</keyword>
<dbReference type="EMBL" id="JAGPXD010000007">
    <property type="protein sequence ID" value="KAH7347712.1"/>
    <property type="molecule type" value="Genomic_DNA"/>
</dbReference>
<dbReference type="GO" id="GO:0070631">
    <property type="term" value="P:spindle pole body localization"/>
    <property type="evidence" value="ECO:0007669"/>
    <property type="project" value="TreeGrafter"/>
</dbReference>
<keyword evidence="6" id="KW-0509">mRNA transport</keyword>
<feature type="transmembrane region" description="Helical" evidence="14">
    <location>
        <begin position="148"/>
        <end position="167"/>
    </location>
</feature>
<proteinExistence type="inferred from homology"/>
<evidence type="ECO:0000256" key="13">
    <source>
        <dbReference type="SAM" id="MobiDB-lite"/>
    </source>
</evidence>
<evidence type="ECO:0000256" key="2">
    <source>
        <dbReference type="ARBA" id="ARBA00004567"/>
    </source>
</evidence>
<evidence type="ECO:0000256" key="5">
    <source>
        <dbReference type="ARBA" id="ARBA00022692"/>
    </source>
</evidence>
<evidence type="ECO:0000256" key="8">
    <source>
        <dbReference type="ARBA" id="ARBA00022989"/>
    </source>
</evidence>
<evidence type="ECO:0000313" key="16">
    <source>
        <dbReference type="Proteomes" id="UP000813385"/>
    </source>
</evidence>
<organism evidence="15 16">
    <name type="scientific">Plectosphaerella cucumerina</name>
    <dbReference type="NCBI Taxonomy" id="40658"/>
    <lineage>
        <taxon>Eukaryota</taxon>
        <taxon>Fungi</taxon>
        <taxon>Dikarya</taxon>
        <taxon>Ascomycota</taxon>
        <taxon>Pezizomycotina</taxon>
        <taxon>Sordariomycetes</taxon>
        <taxon>Hypocreomycetidae</taxon>
        <taxon>Glomerellales</taxon>
        <taxon>Plectosphaerellaceae</taxon>
        <taxon>Plectosphaerella</taxon>
    </lineage>
</organism>
<dbReference type="OrthoDB" id="67850at2759"/>
<evidence type="ECO:0000256" key="12">
    <source>
        <dbReference type="ARBA" id="ARBA00023242"/>
    </source>
</evidence>
<keyword evidence="16" id="KW-1185">Reference proteome</keyword>
<evidence type="ECO:0000256" key="14">
    <source>
        <dbReference type="SAM" id="Phobius"/>
    </source>
</evidence>
<comment type="subcellular location">
    <subcellularLocation>
        <location evidence="1">Nucleus membrane</location>
        <topology evidence="1">Multi-pass membrane protein</topology>
    </subcellularLocation>
    <subcellularLocation>
        <location evidence="2">Nucleus</location>
        <location evidence="2">Nuclear pore complex</location>
    </subcellularLocation>
</comment>
<comment type="similarity">
    <text evidence="3">Belongs to the NDC1 family.</text>
</comment>
<keyword evidence="8 14" id="KW-1133">Transmembrane helix</keyword>
<sequence>MAPATVRRAPYKDFLQPALHRRFSSTASFLFILSYAIAILLGSFDSFLWSWFPIGPAGFRTAFLFSSALAVIVLRISQYHVGIRASASPFLSAVPNLFTIQFLEAWLFYGFSSGLFGLVYLWSASESGDLGWIKVSSGDRARLNQRPVFVAFYLAVSAAVQAFLHIARDEDRIEIDVTKRKVASDGSTPTSKMSVVLSRLPAVFVESFMKASISWTLAYSLYATAFRRPVWAWAMAFFRPFYNLPRTNIAPSEGVFKVSLISRCTWAGFLLFIIWNIGNYAFSLFMVKAPLKNGKPLTSESKDPNGSLLNGLKSKKMPIRCFAFWELSFIARDFELRRKAIFEDIDRKDGPMWSQVYVICLDVIKTMEKRIDDYGKPPPPPVAAQQEPAAIEPRARASAPPKDDPIFQTRAASRSMRSEVEKAIGQVARDPGQTPLSQLSPRALKTFRDARDKMLTPEQQAALDPARATGFAQSLSLWVIENEHIGWIFRQSFRRRFAAAVLGTPFSEASHHINAVDALTHLVVHSLSEDKFGNVHRDVTSIIRTFTSVVRKLEAFKAGFPTHWTDTEKSKDSPEVDAVLNALKIGLAEIVREFEPYAVDLRLSRTDLRLAREASVQEAVPVKTLKKVESRPEMTQTR</sequence>
<keyword evidence="12" id="KW-0539">Nucleus</keyword>
<dbReference type="GO" id="GO:0005816">
    <property type="term" value="C:spindle pole body"/>
    <property type="evidence" value="ECO:0007669"/>
    <property type="project" value="TreeGrafter"/>
</dbReference>
<name>A0A8K0TAP3_9PEZI</name>
<dbReference type="GO" id="GO:0015031">
    <property type="term" value="P:protein transport"/>
    <property type="evidence" value="ECO:0007669"/>
    <property type="project" value="UniProtKB-KW"/>
</dbReference>
<feature type="region of interest" description="Disordered" evidence="13">
    <location>
        <begin position="373"/>
        <end position="406"/>
    </location>
</feature>
<dbReference type="PANTHER" id="PTHR13269">
    <property type="entry name" value="NUCLEOPORIN NDC1"/>
    <property type="match status" value="1"/>
</dbReference>
<dbReference type="Pfam" id="PF09531">
    <property type="entry name" value="Ndc1_Nup"/>
    <property type="match status" value="1"/>
</dbReference>
<reference evidence="15" key="1">
    <citation type="journal article" date="2021" name="Nat. Commun.">
        <title>Genetic determinants of endophytism in the Arabidopsis root mycobiome.</title>
        <authorList>
            <person name="Mesny F."/>
            <person name="Miyauchi S."/>
            <person name="Thiergart T."/>
            <person name="Pickel B."/>
            <person name="Atanasova L."/>
            <person name="Karlsson M."/>
            <person name="Huettel B."/>
            <person name="Barry K.W."/>
            <person name="Haridas S."/>
            <person name="Chen C."/>
            <person name="Bauer D."/>
            <person name="Andreopoulos W."/>
            <person name="Pangilinan J."/>
            <person name="LaButti K."/>
            <person name="Riley R."/>
            <person name="Lipzen A."/>
            <person name="Clum A."/>
            <person name="Drula E."/>
            <person name="Henrissat B."/>
            <person name="Kohler A."/>
            <person name="Grigoriev I.V."/>
            <person name="Martin F.M."/>
            <person name="Hacquard S."/>
        </authorList>
    </citation>
    <scope>NUCLEOTIDE SEQUENCE</scope>
    <source>
        <strain evidence="15">MPI-CAGE-AT-0016</strain>
    </source>
</reference>